<dbReference type="EMBL" id="JAPWTJ010000324">
    <property type="protein sequence ID" value="KAJ8979638.1"/>
    <property type="molecule type" value="Genomic_DNA"/>
</dbReference>
<protein>
    <submittedName>
        <fullName evidence="3">Uncharacterized protein</fullName>
    </submittedName>
</protein>
<keyword evidence="2" id="KW-0732">Signal</keyword>
<keyword evidence="4" id="KW-1185">Reference proteome</keyword>
<accession>A0ABQ9JN23</accession>
<sequence>MEVFLAVVLCVIFLILFSLCGWCCKRKRDGTVYGHAPTVTINAQPIHHTPVVNPPYPVDARHPTPQVAGPHPPGFAPNSAPYPASTPYGQPLPSIVASPYPPTGGSTPYPPPAGGTPYPPVGAPYPPADHSINPPPYDVAVSSPPIHPPLEKPMENRPLTILTIVK</sequence>
<dbReference type="Proteomes" id="UP001162164">
    <property type="component" value="Unassembled WGS sequence"/>
</dbReference>
<proteinExistence type="predicted"/>
<evidence type="ECO:0000256" key="1">
    <source>
        <dbReference type="SAM" id="MobiDB-lite"/>
    </source>
</evidence>
<feature type="region of interest" description="Disordered" evidence="1">
    <location>
        <begin position="60"/>
        <end position="124"/>
    </location>
</feature>
<feature type="signal peptide" evidence="2">
    <location>
        <begin position="1"/>
        <end position="20"/>
    </location>
</feature>
<reference evidence="3" key="1">
    <citation type="journal article" date="2023" name="Insect Mol. Biol.">
        <title>Genome sequencing provides insights into the evolution of gene families encoding plant cell wall-degrading enzymes in longhorned beetles.</title>
        <authorList>
            <person name="Shin N.R."/>
            <person name="Okamura Y."/>
            <person name="Kirsch R."/>
            <person name="Pauchet Y."/>
        </authorList>
    </citation>
    <scope>NUCLEOTIDE SEQUENCE</scope>
    <source>
        <strain evidence="3">MMC_N1</strain>
    </source>
</reference>
<feature type="compositionally biased region" description="Pro residues" evidence="1">
    <location>
        <begin position="108"/>
        <end position="124"/>
    </location>
</feature>
<dbReference type="PRINTS" id="PR01217">
    <property type="entry name" value="PRICHEXTENSN"/>
</dbReference>
<evidence type="ECO:0000256" key="2">
    <source>
        <dbReference type="SAM" id="SignalP"/>
    </source>
</evidence>
<feature type="chain" id="PRO_5046851938" evidence="2">
    <location>
        <begin position="21"/>
        <end position="166"/>
    </location>
</feature>
<gene>
    <name evidence="3" type="ORF">NQ317_001345</name>
</gene>
<comment type="caution">
    <text evidence="3">The sequence shown here is derived from an EMBL/GenBank/DDBJ whole genome shotgun (WGS) entry which is preliminary data.</text>
</comment>
<organism evidence="3 4">
    <name type="scientific">Molorchus minor</name>
    <dbReference type="NCBI Taxonomy" id="1323400"/>
    <lineage>
        <taxon>Eukaryota</taxon>
        <taxon>Metazoa</taxon>
        <taxon>Ecdysozoa</taxon>
        <taxon>Arthropoda</taxon>
        <taxon>Hexapoda</taxon>
        <taxon>Insecta</taxon>
        <taxon>Pterygota</taxon>
        <taxon>Neoptera</taxon>
        <taxon>Endopterygota</taxon>
        <taxon>Coleoptera</taxon>
        <taxon>Polyphaga</taxon>
        <taxon>Cucujiformia</taxon>
        <taxon>Chrysomeloidea</taxon>
        <taxon>Cerambycidae</taxon>
        <taxon>Lamiinae</taxon>
        <taxon>Monochamini</taxon>
        <taxon>Molorchus</taxon>
    </lineage>
</organism>
<name>A0ABQ9JN23_9CUCU</name>
<evidence type="ECO:0000313" key="4">
    <source>
        <dbReference type="Proteomes" id="UP001162164"/>
    </source>
</evidence>
<evidence type="ECO:0000313" key="3">
    <source>
        <dbReference type="EMBL" id="KAJ8979638.1"/>
    </source>
</evidence>